<evidence type="ECO:0000313" key="5">
    <source>
        <dbReference type="Proteomes" id="UP000466024"/>
    </source>
</evidence>
<dbReference type="Pfam" id="PF06414">
    <property type="entry name" value="Zeta_toxin"/>
    <property type="match status" value="1"/>
</dbReference>
<name>A0A640WJE0_9GAMM</name>
<dbReference type="Proteomes" id="UP000466024">
    <property type="component" value="Unassembled WGS sequence"/>
</dbReference>
<organism evidence="4 5">
    <name type="scientific">Salinicola corii</name>
    <dbReference type="NCBI Taxonomy" id="2606937"/>
    <lineage>
        <taxon>Bacteria</taxon>
        <taxon>Pseudomonadati</taxon>
        <taxon>Pseudomonadota</taxon>
        <taxon>Gammaproteobacteria</taxon>
        <taxon>Oceanospirillales</taxon>
        <taxon>Halomonadaceae</taxon>
        <taxon>Salinicola</taxon>
    </lineage>
</organism>
<dbReference type="GO" id="GO:0016301">
    <property type="term" value="F:kinase activity"/>
    <property type="evidence" value="ECO:0007669"/>
    <property type="project" value="InterPro"/>
</dbReference>
<evidence type="ECO:0000313" key="4">
    <source>
        <dbReference type="EMBL" id="KAA0020749.1"/>
    </source>
</evidence>
<reference evidence="4 5" key="1">
    <citation type="submission" date="2019-08" db="EMBL/GenBank/DDBJ databases">
        <title>Bioinformatics analysis of the strain L3 and L5.</title>
        <authorList>
            <person name="Li X."/>
        </authorList>
    </citation>
    <scope>NUCLEOTIDE SEQUENCE [LARGE SCALE GENOMIC DNA]</scope>
    <source>
        <strain evidence="4 5">L3</strain>
    </source>
</reference>
<comment type="caution">
    <text evidence="4">The sequence shown here is derived from an EMBL/GenBank/DDBJ whole genome shotgun (WGS) entry which is preliminary data.</text>
</comment>
<evidence type="ECO:0000256" key="1">
    <source>
        <dbReference type="ARBA" id="ARBA00022741"/>
    </source>
</evidence>
<protein>
    <submittedName>
        <fullName evidence="4">Zeta toxin</fullName>
    </submittedName>
</protein>
<dbReference type="Gene3D" id="3.40.50.300">
    <property type="entry name" value="P-loop containing nucleotide triphosphate hydrolases"/>
    <property type="match status" value="1"/>
</dbReference>
<dbReference type="SUPFAM" id="SSF52540">
    <property type="entry name" value="P-loop containing nucleoside triphosphate hydrolases"/>
    <property type="match status" value="1"/>
</dbReference>
<dbReference type="InterPro" id="IPR010488">
    <property type="entry name" value="Zeta_toxin_domain"/>
</dbReference>
<keyword evidence="5" id="KW-1185">Reference proteome</keyword>
<keyword evidence="1" id="KW-0547">Nucleotide-binding</keyword>
<dbReference type="EMBL" id="VTPX01000001">
    <property type="protein sequence ID" value="KAA0020749.1"/>
    <property type="molecule type" value="Genomic_DNA"/>
</dbReference>
<keyword evidence="2" id="KW-0067">ATP-binding</keyword>
<evidence type="ECO:0000256" key="2">
    <source>
        <dbReference type="ARBA" id="ARBA00022840"/>
    </source>
</evidence>
<sequence length="240" mass="27665">MNNLSDEVISALAVDFAKKNKKKIARRITDKKIFPREKKPASVFMAGSPGAGKTEASLELLQSFHNEGGRVLRIDPDELRHEFEWYTGDNSWLFQYAVSILVSKVHDFALEQSQSFILDGTLSSLNIAMENVERSLGRGRFVQILYVYQDPYLAWDFVLRREADEGRNIRMETFVEQYFESRRVVHEIKRKHGKSVHVDLIVKNNDCSVRSYKAGVDRIDTHLPEKYTAESLLQGLPSRR</sequence>
<evidence type="ECO:0000259" key="3">
    <source>
        <dbReference type="Pfam" id="PF06414"/>
    </source>
</evidence>
<feature type="domain" description="Zeta toxin" evidence="3">
    <location>
        <begin position="28"/>
        <end position="212"/>
    </location>
</feature>
<dbReference type="GO" id="GO:0005524">
    <property type="term" value="F:ATP binding"/>
    <property type="evidence" value="ECO:0007669"/>
    <property type="project" value="UniProtKB-KW"/>
</dbReference>
<gene>
    <name evidence="4" type="ORF">F0A16_02880</name>
</gene>
<dbReference type="InterPro" id="IPR027417">
    <property type="entry name" value="P-loop_NTPase"/>
</dbReference>
<dbReference type="AlphaFoldDB" id="A0A640WJE0"/>
<dbReference type="RefSeq" id="WP_149433869.1">
    <property type="nucleotide sequence ID" value="NZ_VTPX01000001.1"/>
</dbReference>
<proteinExistence type="predicted"/>
<accession>A0A640WJE0</accession>